<accession>A0A8C7E396</accession>
<feature type="signal peptide" evidence="6">
    <location>
        <begin position="1"/>
        <end position="23"/>
    </location>
</feature>
<keyword evidence="2" id="KW-0964">Secreted</keyword>
<evidence type="ECO:0000256" key="6">
    <source>
        <dbReference type="SAM" id="SignalP"/>
    </source>
</evidence>
<dbReference type="OMA" id="TTFSGYM"/>
<dbReference type="InterPro" id="IPR050392">
    <property type="entry name" value="Collagen/C1q_domain"/>
</dbReference>
<dbReference type="GO" id="GO:0050728">
    <property type="term" value="P:negative regulation of inflammatory response"/>
    <property type="evidence" value="ECO:0007669"/>
    <property type="project" value="Ensembl"/>
</dbReference>
<keyword evidence="4" id="KW-0176">Collagen</keyword>
<reference evidence="8" key="2">
    <citation type="submission" date="2025-09" db="UniProtKB">
        <authorList>
            <consortium name="Ensembl"/>
        </authorList>
    </citation>
    <scope>IDENTIFICATION</scope>
</reference>
<protein>
    <submittedName>
        <fullName evidence="8">C1q and TNF related 3</fullName>
    </submittedName>
</protein>
<dbReference type="Gene3D" id="2.60.120.40">
    <property type="match status" value="1"/>
</dbReference>
<comment type="subcellular location">
    <subcellularLocation>
        <location evidence="1">Secreted</location>
    </subcellularLocation>
</comment>
<dbReference type="GO" id="GO:0042802">
    <property type="term" value="F:identical protein binding"/>
    <property type="evidence" value="ECO:0007669"/>
    <property type="project" value="Ensembl"/>
</dbReference>
<organism evidence="8 9">
    <name type="scientific">Naja naja</name>
    <name type="common">Indian cobra</name>
    <dbReference type="NCBI Taxonomy" id="35670"/>
    <lineage>
        <taxon>Eukaryota</taxon>
        <taxon>Metazoa</taxon>
        <taxon>Chordata</taxon>
        <taxon>Craniata</taxon>
        <taxon>Vertebrata</taxon>
        <taxon>Euteleostomi</taxon>
        <taxon>Lepidosauria</taxon>
        <taxon>Squamata</taxon>
        <taxon>Bifurcata</taxon>
        <taxon>Unidentata</taxon>
        <taxon>Episquamata</taxon>
        <taxon>Toxicofera</taxon>
        <taxon>Serpentes</taxon>
        <taxon>Colubroidea</taxon>
        <taxon>Elapidae</taxon>
        <taxon>Elapinae</taxon>
        <taxon>Naja</taxon>
    </lineage>
</organism>
<dbReference type="InterPro" id="IPR008160">
    <property type="entry name" value="Collagen"/>
</dbReference>
<dbReference type="Proteomes" id="UP000694559">
    <property type="component" value="Unplaced"/>
</dbReference>
<dbReference type="PROSITE" id="PS50871">
    <property type="entry name" value="C1Q"/>
    <property type="match status" value="1"/>
</dbReference>
<dbReference type="PANTHER" id="PTHR15427">
    <property type="entry name" value="EMILIN ELASTIN MICROFIBRIL INTERFACE-LOCATED PROTEIN ELASTIN MICROFIBRIL INTERFACER"/>
    <property type="match status" value="1"/>
</dbReference>
<sequence>LAPKDNLNWSLLLLILFLHFCLGQEENMEVSRRDNNPVAKVLESHHQTGHKGSSSREKLRQRSQLYKWTVEAVDGNSPSTEQNALKPDVDDVAQTTSDRVQTTQSGPQSPPECGCRADFGFRGYQGPPGLPGPAGIPGDKGDKGDLGPRGERGPQGHKGEKGYPGIPTELQVAFMASMATHFSNQNSGIIFSSVETNIGNFFDVMTGRFGAPVNGVYFFSFNMMKHEDVEEVYVYLMHNGNTVFSLYSFESKGKSDSSSNSAVLKLAKGDEVWLRMGNGALHGDHQRFSTFAGFLLFETK</sequence>
<dbReference type="SUPFAM" id="SSF49842">
    <property type="entry name" value="TNF-like"/>
    <property type="match status" value="1"/>
</dbReference>
<proteinExistence type="predicted"/>
<dbReference type="GO" id="GO:0071638">
    <property type="term" value="P:negative regulation of monocyte chemotactic protein-1 production"/>
    <property type="evidence" value="ECO:0007669"/>
    <property type="project" value="Ensembl"/>
</dbReference>
<evidence type="ECO:0000256" key="4">
    <source>
        <dbReference type="ARBA" id="ARBA00023119"/>
    </source>
</evidence>
<dbReference type="GO" id="GO:0045444">
    <property type="term" value="P:fat cell differentiation"/>
    <property type="evidence" value="ECO:0007669"/>
    <property type="project" value="Ensembl"/>
</dbReference>
<dbReference type="AlphaFoldDB" id="A0A8C7E396"/>
<dbReference type="GeneTree" id="ENSGT00940000161378"/>
<dbReference type="Ensembl" id="ENSNNAT00000021615.1">
    <property type="protein sequence ID" value="ENSNNAP00000020608.1"/>
    <property type="gene ID" value="ENSNNAG00000013605.1"/>
</dbReference>
<feature type="compositionally biased region" description="Basic and acidic residues" evidence="5">
    <location>
        <begin position="139"/>
        <end position="161"/>
    </location>
</feature>
<dbReference type="GO" id="GO:0070165">
    <property type="term" value="P:positive regulation of adiponectin secretion"/>
    <property type="evidence" value="ECO:0007669"/>
    <property type="project" value="Ensembl"/>
</dbReference>
<dbReference type="GO" id="GO:0005581">
    <property type="term" value="C:collagen trimer"/>
    <property type="evidence" value="ECO:0007669"/>
    <property type="project" value="UniProtKB-KW"/>
</dbReference>
<evidence type="ECO:0000313" key="9">
    <source>
        <dbReference type="Proteomes" id="UP000694559"/>
    </source>
</evidence>
<gene>
    <name evidence="8" type="primary">C1QTNF3</name>
</gene>
<dbReference type="OrthoDB" id="6154955at2759"/>
<dbReference type="Pfam" id="PF01391">
    <property type="entry name" value="Collagen"/>
    <property type="match status" value="1"/>
</dbReference>
<feature type="compositionally biased region" description="Polar residues" evidence="5">
    <location>
        <begin position="93"/>
        <end position="107"/>
    </location>
</feature>
<evidence type="ECO:0000313" key="8">
    <source>
        <dbReference type="Ensembl" id="ENSNNAP00000020608.1"/>
    </source>
</evidence>
<dbReference type="GO" id="GO:0032715">
    <property type="term" value="P:negative regulation of interleukin-6 production"/>
    <property type="evidence" value="ECO:0007669"/>
    <property type="project" value="Ensembl"/>
</dbReference>
<feature type="region of interest" description="Disordered" evidence="5">
    <location>
        <begin position="71"/>
        <end position="164"/>
    </location>
</feature>
<evidence type="ECO:0000256" key="2">
    <source>
        <dbReference type="ARBA" id="ARBA00022525"/>
    </source>
</evidence>
<dbReference type="SMART" id="SM00110">
    <property type="entry name" value="C1Q"/>
    <property type="match status" value="1"/>
</dbReference>
<dbReference type="GO" id="GO:1901223">
    <property type="term" value="P:negative regulation of non-canonical NF-kappaB signal transduction"/>
    <property type="evidence" value="ECO:0007669"/>
    <property type="project" value="Ensembl"/>
</dbReference>
<dbReference type="InterPro" id="IPR001073">
    <property type="entry name" value="C1q_dom"/>
</dbReference>
<dbReference type="InterPro" id="IPR008983">
    <property type="entry name" value="Tumour_necrosis_fac-like_dom"/>
</dbReference>
<reference evidence="8" key="1">
    <citation type="submission" date="2025-08" db="UniProtKB">
        <authorList>
            <consortium name="Ensembl"/>
        </authorList>
    </citation>
    <scope>IDENTIFICATION</scope>
</reference>
<dbReference type="GO" id="GO:0045721">
    <property type="term" value="P:negative regulation of gluconeogenesis"/>
    <property type="evidence" value="ECO:0007669"/>
    <property type="project" value="Ensembl"/>
</dbReference>
<name>A0A8C7E396_NAJNA</name>
<dbReference type="PANTHER" id="PTHR15427:SF52">
    <property type="entry name" value="C1Q DOMAIN-CONTAINING PROTEIN"/>
    <property type="match status" value="1"/>
</dbReference>
<evidence type="ECO:0000259" key="7">
    <source>
        <dbReference type="PROSITE" id="PS50871"/>
    </source>
</evidence>
<feature type="chain" id="PRO_5034014019" evidence="6">
    <location>
        <begin position="24"/>
        <end position="300"/>
    </location>
</feature>
<evidence type="ECO:0000256" key="3">
    <source>
        <dbReference type="ARBA" id="ARBA00022729"/>
    </source>
</evidence>
<dbReference type="PRINTS" id="PR00007">
    <property type="entry name" value="COMPLEMNTC1Q"/>
</dbReference>
<dbReference type="GO" id="GO:0001819">
    <property type="term" value="P:positive regulation of cytokine production"/>
    <property type="evidence" value="ECO:0007669"/>
    <property type="project" value="Ensembl"/>
</dbReference>
<dbReference type="GO" id="GO:0005576">
    <property type="term" value="C:extracellular region"/>
    <property type="evidence" value="ECO:0007669"/>
    <property type="project" value="UniProtKB-SubCell"/>
</dbReference>
<keyword evidence="3 6" id="KW-0732">Signal</keyword>
<feature type="domain" description="C1q" evidence="7">
    <location>
        <begin position="167"/>
        <end position="300"/>
    </location>
</feature>
<dbReference type="Pfam" id="PF00386">
    <property type="entry name" value="C1q"/>
    <property type="match status" value="1"/>
</dbReference>
<dbReference type="GO" id="GO:0035356">
    <property type="term" value="P:intracellular triglyceride homeostasis"/>
    <property type="evidence" value="ECO:0007669"/>
    <property type="project" value="Ensembl"/>
</dbReference>
<evidence type="ECO:0000256" key="1">
    <source>
        <dbReference type="ARBA" id="ARBA00004613"/>
    </source>
</evidence>
<keyword evidence="9" id="KW-1185">Reference proteome</keyword>
<evidence type="ECO:0000256" key="5">
    <source>
        <dbReference type="SAM" id="MobiDB-lite"/>
    </source>
</evidence>